<dbReference type="Pfam" id="PF13648">
    <property type="entry name" value="Lipocalin_4"/>
    <property type="match status" value="1"/>
</dbReference>
<keyword evidence="3" id="KW-1185">Reference proteome</keyword>
<reference evidence="2 3" key="1">
    <citation type="submission" date="2018-04" db="EMBL/GenBank/DDBJ databases">
        <title>Sphingobacterium cortibacter sp. nov.</title>
        <authorList>
            <person name="Li Y."/>
        </authorList>
    </citation>
    <scope>NUCLEOTIDE SEQUENCE [LARGE SCALE GENOMIC DNA]</scope>
    <source>
        <strain evidence="2 3">2c-3</strain>
    </source>
</reference>
<dbReference type="InterPro" id="IPR024311">
    <property type="entry name" value="Lipocalin-like"/>
</dbReference>
<dbReference type="AlphaFoldDB" id="A0A2T8HEV6"/>
<evidence type="ECO:0000313" key="2">
    <source>
        <dbReference type="EMBL" id="PVH23920.1"/>
    </source>
</evidence>
<dbReference type="EMBL" id="QDKG01000009">
    <property type="protein sequence ID" value="PVH23920.1"/>
    <property type="molecule type" value="Genomic_DNA"/>
</dbReference>
<organism evidence="2 3">
    <name type="scientific">Sphingobacterium corticibacter</name>
    <dbReference type="NCBI Taxonomy" id="2171749"/>
    <lineage>
        <taxon>Bacteria</taxon>
        <taxon>Pseudomonadati</taxon>
        <taxon>Bacteroidota</taxon>
        <taxon>Sphingobacteriia</taxon>
        <taxon>Sphingobacteriales</taxon>
        <taxon>Sphingobacteriaceae</taxon>
        <taxon>Sphingobacterium</taxon>
    </lineage>
</organism>
<comment type="caution">
    <text evidence="2">The sequence shown here is derived from an EMBL/GenBank/DDBJ whole genome shotgun (WGS) entry which is preliminary data.</text>
</comment>
<gene>
    <name evidence="2" type="ORF">DC487_16970</name>
</gene>
<sequence>MIVGEWKEKGWYFEKPDYRLEEKNFAEVLEENVRIEILDKLEILHVNRWIFREDGTLEVDDHSVANMTWSIKGRGHILEISRDGTPIESFQIQTLSNNEMELHLNLDIQIKGVIKILLKRDDLVQ</sequence>
<name>A0A2T8HEV6_9SPHI</name>
<accession>A0A2T8HEV6</accession>
<feature type="domain" description="Lipocalin-like" evidence="1">
    <location>
        <begin position="2"/>
        <end position="102"/>
    </location>
</feature>
<evidence type="ECO:0000259" key="1">
    <source>
        <dbReference type="Pfam" id="PF13648"/>
    </source>
</evidence>
<dbReference type="Proteomes" id="UP000245627">
    <property type="component" value="Unassembled WGS sequence"/>
</dbReference>
<evidence type="ECO:0000313" key="3">
    <source>
        <dbReference type="Proteomes" id="UP000245627"/>
    </source>
</evidence>
<protein>
    <recommendedName>
        <fullName evidence="1">Lipocalin-like domain-containing protein</fullName>
    </recommendedName>
</protein>
<proteinExistence type="predicted"/>